<comment type="function">
    <text evidence="20">RNA-dependent RNA polymerase, which is responsible for the replication and transcription of the viral RNA genome using antigenomic RNA as an intermediate. During transcription, synthesizes subgenomic RNAs and assures their capping by a cap-snatching mechanism, which involves the endonuclease activity cleaving the host capped pre-mRNAs. These short capped RNAs are then used as primers for viral transcription. The 3'-end of subgenomic mRNAs molecules are not polyadenylated. During replication, the polymerase binds the 5' and 3' vRNA extremities at distinct sites. In turn, significant conformational changes occur in the polymerase and in vRNA to initiate active RNA synthesis. As a consequence of the use of the same enzyme for both transcription and replication, these mechanisms need to be well coordinated.</text>
</comment>
<evidence type="ECO:0000256" key="11">
    <source>
        <dbReference type="ARBA" id="ARBA00022812"/>
    </source>
</evidence>
<feature type="domain" description="RdRp catalytic" evidence="22">
    <location>
        <begin position="990"/>
        <end position="1192"/>
    </location>
</feature>
<sequence>MSEVNSLVNLVARTLPPTQTPYSSPPAELYYNDQTFTSAIDYEVVRTSSDINVTFKCADVLEGTGSTIMVQPVSHLTVQASTRFVHDFTYKYLSRDTDVPFKKHYPTMNDGFDNHTPDVIIDDIQGYTAVVEFATTRMCKSEALMKSFKTKIGKYHIPCLNRSTRRPTLLFCIVVSESMVVSNLNLSSADVNELCFRFNTAIDIYTHMLMRGMVPEMSDADTTVQGSDVEAAFRDIGFRWDVTEEKFAPFSKKLYEEWLMPPDQDYIKEMLAHCTRQTIDELKRDHMIGLEESKASKLDKNWLECNKKVNEYRDNFHKPGKMRGRVSHKSTIPFPGFMPKVSESPTISIRGMLEKPTSFPETDNPTGRAWNEAVLAIARGNVSRMDEEQETEEKFVSGTVTKDEEHSAQALRSSFHRVKLTLPNGIQSDLAKLGVEGKKWKNDSGVVQNREEKKKGFMLTTDVSDINHFVGTTKDGILTHEIITMPPHMKAILKADWDAIAAHGFKQEEIPIQKNVEEFFNSPLMLWCSMVSAIGMELALANKQHCKPGEFIIKKLRNFEVFLLIKPTKSNGPMFVSLAWHSKDVSNTYLADYLVFKATQMSNEWCWTEFHSFKPSKVSTLIRCTSTMNNLYWFWREQMGVKPWDKFPDAALMAPVNKMMKISLMVMLEDKAATEELCTNLRYTLLEGFVSDPCLPRPYKMIEKLPDVARTELQVWLINKTLNLMKEISAKPYKPRSEKGRVVWDNMRNPYTGDVVEDPYRLINLMYLGYLKNKDESPEKNGCPALVRKIVKMEAAHPGRYEYLGSLDPPVDDIKTHEYSVSFQKYVCDVALVHLKASWGPNIMHSMHMDVLNAFCSLSLDRVGTLKASSAFDESWYESDGSTPYHRKKVIENLEKFIKPANTHVHHILRQCLETIEDRGCMHIDIFKKNQHGGLREIYVLGPEERIVQLALETIAKQVCRRFKSETLTNPEQKTRIPETHGRRARDSRKERDIHLKFETVGTSDDLKTFNQTQHTTKLALTLIKFTPEVLHPFIVRACSLFMKKRIKMDDDLLQIIVNNANLKTEDPVLDELHKAYRGHCDPPPRWAEAGKSFIKTETGMLQGILHFLSSLHHTTPQIWFQYHCYHVLSRVFGRHRTGVLVDVMQSSDDSAVLISYPWETERIGHQCRALAAMLLHLKKKVGVFLGLYPSVKCTTNTLYFVEFNSEFFFHDDHIRPTIKWVIACDQVSEQEAIVARQEEMSNALSSILEGGGSLSLCSACQVGQSVLHYFLLGASVSFLFDRFISEASILKDPSMGYFLMDHPFGAGITGFKYNLWVQVRFGTLGAVYKLFMQTIKEDVVPEDKSRVYRSLETTSCGAMASSVVIRWGNRKKWFRLLEAMKVPENWEELLDANPECCYRQAKTTDEVKLKIAEKLHAPGVSASLARGDHISKIVSSSVYILSRNVVCQGTSWMAPEASDLRREPLLRMIMRQNEVSVTQKDQLTELEISTLFPMNTEYEHVRNIMATYMSKEGKKIDGRRRTVQTRVIVFHREEAMRSRPEDILTDVWWGHRRSGLTLPALEEHFLQLQRVLPWLEKDPNESLRKSPFLHHHQLRNFLARMEVQGREVRLVGAPLRKKMETNIATVIARNYYPQWELNLQYDTRAQNRARLTDAMKHICYMVTVGPYSDARRLELVQRVLLDCEQIPVIQGAGKTRSNTLALLQKYMKNHNNTHAFNAEMRAANCGVIGGFIKPQRLVERAGVLSYTGRGTWRGTVNGQFVQVEIDTFEGVSQIVEITTNSVDFARLHLGPFLRQWCKDMGVLNTKTFDNLNSPLIAHNCEVYSYGKGAPVYLSSYSGRPEQLSVLKMEVRVEGTCISLVYKEDDRRHMRILSFHGRSTDVSKQNVGKIEDLLQTQKWVDKEPSTSWMLLKAMRWDTFNAMKELHEGGRIIPGVDFDRFRRLLCESALHNLRVMGYVLHDAPPVRVSTSEATATIANLWNVDLTETITETINYIFGEPKTKKKREPVLATSSDDEPQPGPSGLQGTLGPAFRAVAGTLSSWGDIMDLVTSDSDSDDSEPVVKKPFVEAKPEEPKEPLRQEEGFFDMPNLNLTDIIDVDAFGEPPFEIMPQSLYCHTDLAKDILATKILPSLGTHDVASLLSQGSCWATKEADARLLLWVLQRENQALSLLTNPDVRTDDYEVGPVKTDISQFG</sequence>
<keyword evidence="14" id="KW-1038">Host endoplasmic reticulum</keyword>
<dbReference type="GO" id="GO:0016787">
    <property type="term" value="F:hydrolase activity"/>
    <property type="evidence" value="ECO:0007669"/>
    <property type="project" value="UniProtKB-KW"/>
</dbReference>
<evidence type="ECO:0000256" key="20">
    <source>
        <dbReference type="ARBA" id="ARBA00046037"/>
    </source>
</evidence>
<dbReference type="GO" id="GO:0006351">
    <property type="term" value="P:DNA-templated transcription"/>
    <property type="evidence" value="ECO:0007669"/>
    <property type="project" value="InterPro"/>
</dbReference>
<evidence type="ECO:0000256" key="12">
    <source>
        <dbReference type="ARBA" id="ARBA00022842"/>
    </source>
</evidence>
<keyword evidence="23" id="KW-0548">Nucleotidyltransferase</keyword>
<evidence type="ECO:0000259" key="22">
    <source>
        <dbReference type="PROSITE" id="PS50525"/>
    </source>
</evidence>
<evidence type="ECO:0000256" key="13">
    <source>
        <dbReference type="ARBA" id="ARBA00022844"/>
    </source>
</evidence>
<reference evidence="23" key="2">
    <citation type="journal article" date="2015" name="Elife">
        <title>Unprecedented genomic diversity of RNA viruses in arthropods reveals the ancestry of negative-sense RNA viruses.</title>
        <authorList>
            <person name="Li C.X."/>
            <person name="Shi M."/>
            <person name="Tian J.H."/>
            <person name="Lin X.D."/>
            <person name="Kang Y.J."/>
            <person name="Chen L.J."/>
            <person name="Qin X.C."/>
            <person name="Xu J."/>
            <person name="Holmes E.C."/>
            <person name="Zhang Y.Z."/>
        </authorList>
    </citation>
    <scope>NUCLEOTIDE SEQUENCE</scope>
    <source>
        <strain evidence="23">CP1-2</strain>
    </source>
</reference>
<evidence type="ECO:0000256" key="8">
    <source>
        <dbReference type="ARBA" id="ARBA00022679"/>
    </source>
</evidence>
<keyword evidence="23" id="KW-0696">RNA-directed RNA polymerase</keyword>
<keyword evidence="13" id="KW-0946">Virion</keyword>
<evidence type="ECO:0000256" key="2">
    <source>
        <dbReference type="ARBA" id="ARBA00001946"/>
    </source>
</evidence>
<dbReference type="EC" id="2.7.7.48" evidence="6"/>
<dbReference type="InterPro" id="IPR007099">
    <property type="entry name" value="RNA-dir_pol_NSvirus"/>
</dbReference>
<comment type="subcellular location">
    <subcellularLocation>
        <location evidence="3">Host Golgi apparatus</location>
    </subcellularLocation>
    <subcellularLocation>
        <location evidence="5">Host endoplasmic reticulum-Golgi intermediate compartment</location>
    </subcellularLocation>
    <subcellularLocation>
        <location evidence="4">Virion</location>
    </subcellularLocation>
</comment>
<keyword evidence="12" id="KW-0460">Magnesium</keyword>
<evidence type="ECO:0000256" key="10">
    <source>
        <dbReference type="ARBA" id="ARBA00022801"/>
    </source>
</evidence>
<keyword evidence="9" id="KW-0479">Metal-binding</keyword>
<evidence type="ECO:0000256" key="21">
    <source>
        <dbReference type="SAM" id="MobiDB-lite"/>
    </source>
</evidence>
<dbReference type="Pfam" id="PF12603">
    <property type="entry name" value="L_PA-C-like"/>
    <property type="match status" value="1"/>
</dbReference>
<keyword evidence="11" id="KW-1040">Host Golgi apparatus</keyword>
<feature type="compositionally biased region" description="Basic and acidic residues" evidence="21">
    <location>
        <begin position="973"/>
        <end position="982"/>
    </location>
</feature>
<dbReference type="Pfam" id="PF15518">
    <property type="entry name" value="L_protein_N"/>
    <property type="match status" value="1"/>
</dbReference>
<gene>
    <name evidence="23" type="primary">L</name>
</gene>
<dbReference type="GO" id="GO:0044177">
    <property type="term" value="C:host cell Golgi apparatus"/>
    <property type="evidence" value="ECO:0007669"/>
    <property type="project" value="UniProtKB-SubCell"/>
</dbReference>
<evidence type="ECO:0000256" key="4">
    <source>
        <dbReference type="ARBA" id="ARBA00004328"/>
    </source>
</evidence>
<feature type="region of interest" description="Disordered" evidence="21">
    <location>
        <begin position="970"/>
        <end position="989"/>
    </location>
</feature>
<dbReference type="InterPro" id="IPR022531">
    <property type="entry name" value="L_PA-C-like"/>
</dbReference>
<keyword evidence="15" id="KW-0464">Manganese</keyword>
<keyword evidence="10" id="KW-0378">Hydrolase</keyword>
<dbReference type="GO" id="GO:0003968">
    <property type="term" value="F:RNA-directed RNA polymerase activity"/>
    <property type="evidence" value="ECO:0007669"/>
    <property type="project" value="UniProtKB-KW"/>
</dbReference>
<evidence type="ECO:0000256" key="1">
    <source>
        <dbReference type="ARBA" id="ARBA00001936"/>
    </source>
</evidence>
<evidence type="ECO:0000256" key="6">
    <source>
        <dbReference type="ARBA" id="ARBA00012494"/>
    </source>
</evidence>
<dbReference type="GO" id="GO:0046872">
    <property type="term" value="F:metal ion binding"/>
    <property type="evidence" value="ECO:0007669"/>
    <property type="project" value="UniProtKB-KW"/>
</dbReference>
<comment type="similarity">
    <text evidence="19">Belongs to the Bunyavirales RNA polymerase family.</text>
</comment>
<evidence type="ECO:0000256" key="15">
    <source>
        <dbReference type="ARBA" id="ARBA00023211"/>
    </source>
</evidence>
<evidence type="ECO:0000256" key="19">
    <source>
        <dbReference type="ARBA" id="ARBA00034123"/>
    </source>
</evidence>
<evidence type="ECO:0000256" key="7">
    <source>
        <dbReference type="ARBA" id="ARBA00018602"/>
    </source>
</evidence>
<dbReference type="EMBL" id="KM817665">
    <property type="protein sequence ID" value="AJG39235.1"/>
    <property type="molecule type" value="Viral_cRNA"/>
</dbReference>
<evidence type="ECO:0000256" key="14">
    <source>
        <dbReference type="ARBA" id="ARBA00023184"/>
    </source>
</evidence>
<evidence type="ECO:0000256" key="3">
    <source>
        <dbReference type="ARBA" id="ARBA00004136"/>
    </source>
</evidence>
<feature type="region of interest" description="Disordered" evidence="21">
    <location>
        <begin position="2005"/>
        <end position="2028"/>
    </location>
</feature>
<evidence type="ECO:0000313" key="23">
    <source>
        <dbReference type="EMBL" id="AJG39235.1"/>
    </source>
</evidence>
<dbReference type="GO" id="GO:0044423">
    <property type="term" value="C:virion component"/>
    <property type="evidence" value="ECO:0007669"/>
    <property type="project" value="UniProtKB-KW"/>
</dbReference>
<dbReference type="Pfam" id="PF04196">
    <property type="entry name" value="Bunya_RdRp"/>
    <property type="match status" value="1"/>
</dbReference>
<accession>A0A0B5KKE5</accession>
<dbReference type="PROSITE" id="PS50525">
    <property type="entry name" value="RDRP_SSRNA_NEG_SEG"/>
    <property type="match status" value="1"/>
</dbReference>
<dbReference type="GO" id="GO:0044172">
    <property type="term" value="C:host cell endoplasmic reticulum-Golgi intermediate compartment"/>
    <property type="evidence" value="ECO:0007669"/>
    <property type="project" value="UniProtKB-SubCell"/>
</dbReference>
<dbReference type="GO" id="GO:0039694">
    <property type="term" value="P:viral RNA genome replication"/>
    <property type="evidence" value="ECO:0007669"/>
    <property type="project" value="InterPro"/>
</dbReference>
<protein>
    <recommendedName>
        <fullName evidence="7">RNA-directed RNA polymerase L</fullName>
        <ecNumber evidence="6">2.7.7.48</ecNumber>
    </recommendedName>
    <alternativeName>
        <fullName evidence="16">Large structural protein</fullName>
    </alternativeName>
    <alternativeName>
        <fullName evidence="18">Replicase</fullName>
    </alternativeName>
    <alternativeName>
        <fullName evidence="17">Transcriptase</fullName>
    </alternativeName>
</protein>
<comment type="cofactor">
    <cofactor evidence="1">
        <name>Mn(2+)</name>
        <dbReference type="ChEBI" id="CHEBI:29035"/>
    </cofactor>
</comment>
<keyword evidence="8" id="KW-0808">Transferase</keyword>
<comment type="cofactor">
    <cofactor evidence="2">
        <name>Mg(2+)</name>
        <dbReference type="ChEBI" id="CHEBI:18420"/>
    </cofactor>
</comment>
<reference evidence="23" key="1">
    <citation type="submission" date="2014-09" db="EMBL/GenBank/DDBJ databases">
        <authorList>
            <person name="Li C.-X."/>
            <person name="Shi M."/>
            <person name="Tian J.-H."/>
            <person name="Lin X.-D."/>
            <person name="Kang Y.-J."/>
            <person name="Qin X.-C."/>
            <person name="Chen L.-J."/>
            <person name="Xu J."/>
            <person name="Holmes E.C."/>
        </authorList>
    </citation>
    <scope>NUCLEOTIDE SEQUENCE</scope>
    <source>
        <strain evidence="23">CP1-2</strain>
    </source>
</reference>
<organism evidence="23">
    <name type="scientific">Changping Tick Virus 1</name>
    <dbReference type="NCBI Taxonomy" id="1608043"/>
    <lineage>
        <taxon>Viruses</taxon>
        <taxon>Riboviria</taxon>
        <taxon>Orthornavirae</taxon>
        <taxon>Negarnaviricota</taxon>
        <taxon>Polyploviricotina</taxon>
        <taxon>Bunyaviricetes</taxon>
        <taxon>Hareavirales</taxon>
        <taxon>Phenuiviridae</taxon>
        <taxon>Phlebovirus</taxon>
    </lineage>
</organism>
<evidence type="ECO:0000256" key="17">
    <source>
        <dbReference type="ARBA" id="ARBA00030436"/>
    </source>
</evidence>
<dbReference type="InterPro" id="IPR007322">
    <property type="entry name" value="RNA_pol_bunyavir"/>
</dbReference>
<evidence type="ECO:0000256" key="9">
    <source>
        <dbReference type="ARBA" id="ARBA00022723"/>
    </source>
</evidence>
<name>A0A0B5KKE5_9VIRU</name>
<proteinExistence type="inferred from homology"/>
<evidence type="ECO:0000256" key="18">
    <source>
        <dbReference type="ARBA" id="ARBA00031012"/>
    </source>
</evidence>
<evidence type="ECO:0000256" key="16">
    <source>
        <dbReference type="ARBA" id="ARBA00030285"/>
    </source>
</evidence>
<dbReference type="InterPro" id="IPR029124">
    <property type="entry name" value="L_protein_N"/>
</dbReference>
<evidence type="ECO:0000256" key="5">
    <source>
        <dbReference type="ARBA" id="ARBA00004452"/>
    </source>
</evidence>